<evidence type="ECO:0000256" key="3">
    <source>
        <dbReference type="ARBA" id="ARBA00023277"/>
    </source>
</evidence>
<dbReference type="SUPFAM" id="SSF74650">
    <property type="entry name" value="Galactose mutarotase-like"/>
    <property type="match status" value="1"/>
</dbReference>
<dbReference type="AlphaFoldDB" id="A0A1D7QXK5"/>
<dbReference type="Proteomes" id="UP000094463">
    <property type="component" value="Chromosome"/>
</dbReference>
<organism evidence="4 5">
    <name type="scientific">Salisediminibacterium beveridgei</name>
    <dbReference type="NCBI Taxonomy" id="632773"/>
    <lineage>
        <taxon>Bacteria</taxon>
        <taxon>Bacillati</taxon>
        <taxon>Bacillota</taxon>
        <taxon>Bacilli</taxon>
        <taxon>Bacillales</taxon>
        <taxon>Bacillaceae</taxon>
        <taxon>Salisediminibacterium</taxon>
    </lineage>
</organism>
<proteinExistence type="inferred from homology"/>
<evidence type="ECO:0000256" key="1">
    <source>
        <dbReference type="ARBA" id="ARBA00006206"/>
    </source>
</evidence>
<dbReference type="InterPro" id="IPR014718">
    <property type="entry name" value="GH-type_carb-bd"/>
</dbReference>
<dbReference type="InterPro" id="IPR011013">
    <property type="entry name" value="Gal_mutarotase_sf_dom"/>
</dbReference>
<dbReference type="PANTHER" id="PTHR10091">
    <property type="entry name" value="ALDOSE-1-EPIMERASE"/>
    <property type="match status" value="1"/>
</dbReference>
<evidence type="ECO:0000313" key="4">
    <source>
        <dbReference type="EMBL" id="AOM83743.1"/>
    </source>
</evidence>
<dbReference type="Pfam" id="PF01263">
    <property type="entry name" value="Aldose_epim"/>
    <property type="match status" value="1"/>
</dbReference>
<evidence type="ECO:0000256" key="2">
    <source>
        <dbReference type="ARBA" id="ARBA00023235"/>
    </source>
</evidence>
<comment type="similarity">
    <text evidence="1">Belongs to the aldose epimerase family.</text>
</comment>
<keyword evidence="2" id="KW-0413">Isomerase</keyword>
<sequence>MNETNQAVMIENSTGTMKLRVIPTGAAVTDLWFTSESGEQRNLVVSYEEDAEYQSNPYFLGAAIGRSAGRQGEGRVKMPGGKVLNLPANEGRHHLHGGDATIAKKDWELRQTANNKVVCTVISPDGDGGYPGDVRISVTYEVTDEAEWKISYLAEASEDTPLNLTQHTYFNLSGEKKEVTEHQLTLDSDRVLFLEPEDIPGSPVTVDQEPDFDFRQGKSLSFLPAAGHPQLVQVGGGVDHPFLLNKSRKPDILLEGHGLQMAVDTDDEAVVIYTGNKFDGERYLKYQGICVETQFRPNALDQCILKAGDAFSKTTIFRFSSKSTI</sequence>
<dbReference type="InterPro" id="IPR008183">
    <property type="entry name" value="Aldose_1/G6P_1-epimerase"/>
</dbReference>
<dbReference type="GO" id="GO:0030246">
    <property type="term" value="F:carbohydrate binding"/>
    <property type="evidence" value="ECO:0007669"/>
    <property type="project" value="InterPro"/>
</dbReference>
<dbReference type="STRING" id="632773.BBEV_2402"/>
<dbReference type="CDD" id="cd09019">
    <property type="entry name" value="galactose_mutarotase_like"/>
    <property type="match status" value="1"/>
</dbReference>
<dbReference type="OrthoDB" id="9779408at2"/>
<accession>A0A1D7QXK5</accession>
<dbReference type="InterPro" id="IPR047215">
    <property type="entry name" value="Galactose_mutarotase-like"/>
</dbReference>
<dbReference type="RefSeq" id="WP_069365691.1">
    <property type="nucleotide sequence ID" value="NZ_CP012502.1"/>
</dbReference>
<dbReference type="GO" id="GO:0005737">
    <property type="term" value="C:cytoplasm"/>
    <property type="evidence" value="ECO:0007669"/>
    <property type="project" value="TreeGrafter"/>
</dbReference>
<protein>
    <submittedName>
        <fullName evidence="4">Aldose 1-epimerase</fullName>
    </submittedName>
</protein>
<dbReference type="EMBL" id="CP012502">
    <property type="protein sequence ID" value="AOM83743.1"/>
    <property type="molecule type" value="Genomic_DNA"/>
</dbReference>
<dbReference type="GO" id="GO:0006006">
    <property type="term" value="P:glucose metabolic process"/>
    <property type="evidence" value="ECO:0007669"/>
    <property type="project" value="TreeGrafter"/>
</dbReference>
<name>A0A1D7QXK5_9BACI</name>
<dbReference type="KEGG" id="bbev:BBEV_2402"/>
<keyword evidence="5" id="KW-1185">Reference proteome</keyword>
<dbReference type="Gene3D" id="2.70.98.10">
    <property type="match status" value="1"/>
</dbReference>
<gene>
    <name evidence="4" type="primary">galM</name>
    <name evidence="4" type="ORF">BBEV_2402</name>
</gene>
<evidence type="ECO:0000313" key="5">
    <source>
        <dbReference type="Proteomes" id="UP000094463"/>
    </source>
</evidence>
<dbReference type="PANTHER" id="PTHR10091:SF0">
    <property type="entry name" value="GALACTOSE MUTAROTASE"/>
    <property type="match status" value="1"/>
</dbReference>
<keyword evidence="3" id="KW-0119">Carbohydrate metabolism</keyword>
<dbReference type="GO" id="GO:0033499">
    <property type="term" value="P:galactose catabolic process via UDP-galactose, Leloir pathway"/>
    <property type="evidence" value="ECO:0007669"/>
    <property type="project" value="TreeGrafter"/>
</dbReference>
<reference evidence="4 5" key="1">
    <citation type="submission" date="2015-08" db="EMBL/GenBank/DDBJ databases">
        <title>The complete genome sequence of Bacillus beveridgei MLTeJB.</title>
        <authorList>
            <person name="Hanson T.E."/>
            <person name="Mesa C."/>
            <person name="Basesman S.M."/>
            <person name="Oremland R.S."/>
        </authorList>
    </citation>
    <scope>NUCLEOTIDE SEQUENCE [LARGE SCALE GENOMIC DNA]</scope>
    <source>
        <strain evidence="4 5">MLTeJB</strain>
    </source>
</reference>
<dbReference type="GO" id="GO:0004034">
    <property type="term" value="F:aldose 1-epimerase activity"/>
    <property type="evidence" value="ECO:0007669"/>
    <property type="project" value="TreeGrafter"/>
</dbReference>